<protein>
    <recommendedName>
        <fullName evidence="1">Peptidase S24/S26A/S26B/S26C domain-containing protein</fullName>
    </recommendedName>
</protein>
<dbReference type="Pfam" id="PF00717">
    <property type="entry name" value="Peptidase_S24"/>
    <property type="match status" value="1"/>
</dbReference>
<gene>
    <name evidence="2" type="ORF">HQ43_02195</name>
</gene>
<dbReference type="EMBL" id="JQZV01000003">
    <property type="protein sequence ID" value="KGN93464.1"/>
    <property type="molecule type" value="Genomic_DNA"/>
</dbReference>
<dbReference type="InterPro" id="IPR015927">
    <property type="entry name" value="Peptidase_S24_S26A/B/C"/>
</dbReference>
<dbReference type="CDD" id="cd06529">
    <property type="entry name" value="S24_LexA-like"/>
    <property type="match status" value="1"/>
</dbReference>
<feature type="domain" description="Peptidase S24/S26A/S26B/S26C" evidence="1">
    <location>
        <begin position="229"/>
        <end position="320"/>
    </location>
</feature>
<accession>A0ABR4XNR4</accession>
<evidence type="ECO:0000313" key="3">
    <source>
        <dbReference type="Proteomes" id="UP000030101"/>
    </source>
</evidence>
<sequence length="336" mass="38959">MRACLTYLKEEGKVPSLRELADRLSLPPGSVRSAFHDSSRFLSEKFIDSFLSVFPGTFSKAWVMEGVGEMLLAQTPQPYTAKSSKEGATRSERFTYIMKQEGENYQTLAQKLSGISQTTLYRISKRQSIPHEKTCDKLLEAYPYYSRLWLLHGSGPIYNAQWNDAIPNIDDSKREYLRSNATFYDNVHQMYVPFVPIHAYAGKLNSYEDEVFLESLEHKPVLADQKYFGHYLLFEVKGDSMTDGSMNSILDKDILLCRSIKPEYWLSKLHTHHWPYFLFVTVSEGLVLKSIKEQNIDKGYFVLSSLNPMFEDIKIEMNDIREIYNVVQLVSRKFKR</sequence>
<dbReference type="SUPFAM" id="SSF51306">
    <property type="entry name" value="LexA/Signal peptidase"/>
    <property type="match status" value="1"/>
</dbReference>
<evidence type="ECO:0000259" key="1">
    <source>
        <dbReference type="Pfam" id="PF00717"/>
    </source>
</evidence>
<dbReference type="RefSeq" id="WP_152567456.1">
    <property type="nucleotide sequence ID" value="NZ_JQZV01000003.1"/>
</dbReference>
<proteinExistence type="predicted"/>
<dbReference type="Gene3D" id="2.10.109.10">
    <property type="entry name" value="Umud Fragment, subunit A"/>
    <property type="match status" value="1"/>
</dbReference>
<dbReference type="InterPro" id="IPR036286">
    <property type="entry name" value="LexA/Signal_pep-like_sf"/>
</dbReference>
<dbReference type="Proteomes" id="UP000030101">
    <property type="component" value="Unassembled WGS sequence"/>
</dbReference>
<evidence type="ECO:0000313" key="2">
    <source>
        <dbReference type="EMBL" id="KGN93464.1"/>
    </source>
</evidence>
<reference evidence="2 3" key="1">
    <citation type="submission" date="2014-08" db="EMBL/GenBank/DDBJ databases">
        <title>Porphyromonas canoris strain:OH2762 Genome sequencing.</title>
        <authorList>
            <person name="Wallis C."/>
            <person name="Deusch O."/>
            <person name="O'Flynn C."/>
            <person name="Davis I."/>
            <person name="Jospin G."/>
            <person name="Darling A.E."/>
            <person name="Coil D.A."/>
            <person name="Alexiev A."/>
            <person name="Horsfall A."/>
            <person name="Kirkwood N."/>
            <person name="Harris S."/>
            <person name="Eisen J.A."/>
        </authorList>
    </citation>
    <scope>NUCLEOTIDE SEQUENCE [LARGE SCALE GENOMIC DNA]</scope>
    <source>
        <strain evidence="3">COT-108 OH2762</strain>
    </source>
</reference>
<name>A0ABR4XNR4_9PORP</name>
<keyword evidence="3" id="KW-1185">Reference proteome</keyword>
<dbReference type="InterPro" id="IPR039418">
    <property type="entry name" value="LexA-like"/>
</dbReference>
<comment type="caution">
    <text evidence="2">The sequence shown here is derived from an EMBL/GenBank/DDBJ whole genome shotgun (WGS) entry which is preliminary data.</text>
</comment>
<organism evidence="2 3">
    <name type="scientific">Porphyromonas canoris</name>
    <dbReference type="NCBI Taxonomy" id="36875"/>
    <lineage>
        <taxon>Bacteria</taxon>
        <taxon>Pseudomonadati</taxon>
        <taxon>Bacteroidota</taxon>
        <taxon>Bacteroidia</taxon>
        <taxon>Bacteroidales</taxon>
        <taxon>Porphyromonadaceae</taxon>
        <taxon>Porphyromonas</taxon>
    </lineage>
</organism>